<dbReference type="EMBL" id="POQS01000003">
    <property type="protein sequence ID" value="PND33651.1"/>
    <property type="molecule type" value="Genomic_DNA"/>
</dbReference>
<dbReference type="InterPro" id="IPR010982">
    <property type="entry name" value="Lambda_DNA-bd_dom_sf"/>
</dbReference>
<evidence type="ECO:0000259" key="1">
    <source>
        <dbReference type="PROSITE" id="PS50943"/>
    </source>
</evidence>
<dbReference type="Pfam" id="PF01381">
    <property type="entry name" value="HTH_3"/>
    <property type="match status" value="1"/>
</dbReference>
<comment type="caution">
    <text evidence="2">The sequence shown here is derived from an EMBL/GenBank/DDBJ whole genome shotgun (WGS) entry which is preliminary data.</text>
</comment>
<name>A0A2N8KJL9_9BURK</name>
<evidence type="ECO:0000313" key="3">
    <source>
        <dbReference type="Proteomes" id="UP000235994"/>
    </source>
</evidence>
<dbReference type="SUPFAM" id="SSF47413">
    <property type="entry name" value="lambda repressor-like DNA-binding domains"/>
    <property type="match status" value="1"/>
</dbReference>
<dbReference type="AlphaFoldDB" id="A0A2N8KJL9"/>
<dbReference type="CDD" id="cd00093">
    <property type="entry name" value="HTH_XRE"/>
    <property type="match status" value="1"/>
</dbReference>
<dbReference type="GO" id="GO:0003677">
    <property type="term" value="F:DNA binding"/>
    <property type="evidence" value="ECO:0007669"/>
    <property type="project" value="InterPro"/>
</dbReference>
<sequence>MNTETIPPPLAGEAGVPIRTSAELGELVKVVRRSQGLLQADLAGLSGTGNRYVVDLERGKPTLQLQKVLDVLDLLGLEVRLSAKRPNVP</sequence>
<dbReference type="Proteomes" id="UP000235994">
    <property type="component" value="Unassembled WGS sequence"/>
</dbReference>
<evidence type="ECO:0000313" key="2">
    <source>
        <dbReference type="EMBL" id="PND33651.1"/>
    </source>
</evidence>
<organism evidence="2 3">
    <name type="scientific">Achromobacter pulmonis</name>
    <dbReference type="NCBI Taxonomy" id="1389932"/>
    <lineage>
        <taxon>Bacteria</taxon>
        <taxon>Pseudomonadati</taxon>
        <taxon>Pseudomonadota</taxon>
        <taxon>Betaproteobacteria</taxon>
        <taxon>Burkholderiales</taxon>
        <taxon>Alcaligenaceae</taxon>
        <taxon>Achromobacter</taxon>
    </lineage>
</organism>
<dbReference type="SMART" id="SM00530">
    <property type="entry name" value="HTH_XRE"/>
    <property type="match status" value="1"/>
</dbReference>
<dbReference type="Gene3D" id="1.10.260.40">
    <property type="entry name" value="lambda repressor-like DNA-binding domains"/>
    <property type="match status" value="1"/>
</dbReference>
<dbReference type="InterPro" id="IPR001387">
    <property type="entry name" value="Cro/C1-type_HTH"/>
</dbReference>
<reference evidence="2 3" key="1">
    <citation type="submission" date="2018-01" db="EMBL/GenBank/DDBJ databases">
        <title>The draft genome of an aniline degradation strain ANB-1.</title>
        <authorList>
            <person name="Zhang L."/>
            <person name="Jiang J."/>
        </authorList>
    </citation>
    <scope>NUCLEOTIDE SEQUENCE [LARGE SCALE GENOMIC DNA]</scope>
    <source>
        <strain evidence="2 3">ANB-1</strain>
    </source>
</reference>
<keyword evidence="3" id="KW-1185">Reference proteome</keyword>
<dbReference type="RefSeq" id="WP_102773421.1">
    <property type="nucleotide sequence ID" value="NZ_POQS01000003.1"/>
</dbReference>
<gene>
    <name evidence="2" type="ORF">C1I89_14390</name>
</gene>
<proteinExistence type="predicted"/>
<dbReference type="PROSITE" id="PS50943">
    <property type="entry name" value="HTH_CROC1"/>
    <property type="match status" value="1"/>
</dbReference>
<protein>
    <submittedName>
        <fullName evidence="2">Transcriptional regulator</fullName>
    </submittedName>
</protein>
<accession>A0A2N8KJL9</accession>
<feature type="domain" description="HTH cro/C1-type" evidence="1">
    <location>
        <begin position="28"/>
        <end position="82"/>
    </location>
</feature>